<evidence type="ECO:0000256" key="1">
    <source>
        <dbReference type="ARBA" id="ARBA00001974"/>
    </source>
</evidence>
<organism evidence="6 7">
    <name type="scientific">Shouchella lehensis</name>
    <dbReference type="NCBI Taxonomy" id="300825"/>
    <lineage>
        <taxon>Bacteria</taxon>
        <taxon>Bacillati</taxon>
        <taxon>Bacillota</taxon>
        <taxon>Bacilli</taxon>
        <taxon>Bacillales</taxon>
        <taxon>Bacillaceae</taxon>
        <taxon>Shouchella</taxon>
    </lineage>
</organism>
<reference evidence="6 7" key="1">
    <citation type="submission" date="2019-03" db="EMBL/GenBank/DDBJ databases">
        <authorList>
            <person name="Liu G."/>
        </authorList>
    </citation>
    <scope>NUCLEOTIDE SEQUENCE [LARGE SCALE GENOMIC DNA]</scope>
    <source>
        <strain evidence="6 7">DSM 19099</strain>
    </source>
</reference>
<comment type="caution">
    <text evidence="6">The sequence shown here is derived from an EMBL/GenBank/DDBJ whole genome shotgun (WGS) entry which is preliminary data.</text>
</comment>
<sequence>MIDTVIIGGGPAGLSAALVLGRGKRSVTLFDDANPRNQVTQHSHGYLTQDGVTPTQFRQKALADLRNYPSIKWEQQQVKAIEKQGDGTFKVKTEKTELVTRKILLATGLKDVLPDVPDIHDYYGTSLFPCPFCDGWELKDQPLVVISENDHASMFTTLITNWSRDLVLATNGKSVLSTEQKEAFAARNIQVIEEKIQALKGKDGQLHQVQFTNGLILERSAGFVTCTLKQASLLANRLGCKENENGGYETDGFGQTTVSGVYATGDMTMNQAPQLILAAADGSMVAASIVKALAFEDFETNVAVH</sequence>
<evidence type="ECO:0000256" key="3">
    <source>
        <dbReference type="ARBA" id="ARBA00022630"/>
    </source>
</evidence>
<proteinExistence type="predicted"/>
<accession>A0A4Y7WM18</accession>
<dbReference type="Proteomes" id="UP000298210">
    <property type="component" value="Unassembled WGS sequence"/>
</dbReference>
<dbReference type="EMBL" id="SNUX01000002">
    <property type="protein sequence ID" value="TES49726.1"/>
    <property type="molecule type" value="Genomic_DNA"/>
</dbReference>
<dbReference type="Pfam" id="PF07992">
    <property type="entry name" value="Pyr_redox_2"/>
    <property type="match status" value="1"/>
</dbReference>
<dbReference type="AlphaFoldDB" id="A0A4Y7WM18"/>
<evidence type="ECO:0000256" key="4">
    <source>
        <dbReference type="ARBA" id="ARBA00023002"/>
    </source>
</evidence>
<evidence type="ECO:0000256" key="2">
    <source>
        <dbReference type="ARBA" id="ARBA00011738"/>
    </source>
</evidence>
<keyword evidence="3" id="KW-0285">Flavoprotein</keyword>
<dbReference type="SUPFAM" id="SSF51905">
    <property type="entry name" value="FAD/NAD(P)-binding domain"/>
    <property type="match status" value="1"/>
</dbReference>
<protein>
    <submittedName>
        <fullName evidence="6">NAD(P)/FAD-dependent oxidoreductase</fullName>
    </submittedName>
</protein>
<evidence type="ECO:0000259" key="5">
    <source>
        <dbReference type="Pfam" id="PF07992"/>
    </source>
</evidence>
<dbReference type="PANTHER" id="PTHR48105">
    <property type="entry name" value="THIOREDOXIN REDUCTASE 1-RELATED-RELATED"/>
    <property type="match status" value="1"/>
</dbReference>
<dbReference type="InterPro" id="IPR036188">
    <property type="entry name" value="FAD/NAD-bd_sf"/>
</dbReference>
<gene>
    <name evidence="6" type="ORF">E2L03_09725</name>
</gene>
<evidence type="ECO:0000313" key="7">
    <source>
        <dbReference type="Proteomes" id="UP000298210"/>
    </source>
</evidence>
<keyword evidence="4" id="KW-0560">Oxidoreductase</keyword>
<feature type="domain" description="FAD/NAD(P)-binding" evidence="5">
    <location>
        <begin position="3"/>
        <end position="280"/>
    </location>
</feature>
<comment type="cofactor">
    <cofactor evidence="1">
        <name>FAD</name>
        <dbReference type="ChEBI" id="CHEBI:57692"/>
    </cofactor>
</comment>
<dbReference type="PRINTS" id="PR00469">
    <property type="entry name" value="PNDRDTASEII"/>
</dbReference>
<comment type="subunit">
    <text evidence="2">Homodimer.</text>
</comment>
<dbReference type="RefSeq" id="WP_124741457.1">
    <property type="nucleotide sequence ID" value="NZ_LDIM01000006.1"/>
</dbReference>
<dbReference type="InterPro" id="IPR050097">
    <property type="entry name" value="Ferredoxin-NADP_redctase_2"/>
</dbReference>
<dbReference type="PRINTS" id="PR00368">
    <property type="entry name" value="FADPNR"/>
</dbReference>
<evidence type="ECO:0000313" key="6">
    <source>
        <dbReference type="EMBL" id="TES49726.1"/>
    </source>
</evidence>
<dbReference type="InterPro" id="IPR023753">
    <property type="entry name" value="FAD/NAD-binding_dom"/>
</dbReference>
<name>A0A4Y7WM18_9BACI</name>
<dbReference type="Gene3D" id="3.50.50.60">
    <property type="entry name" value="FAD/NAD(P)-binding domain"/>
    <property type="match status" value="2"/>
</dbReference>
<dbReference type="GO" id="GO:0016491">
    <property type="term" value="F:oxidoreductase activity"/>
    <property type="evidence" value="ECO:0007669"/>
    <property type="project" value="UniProtKB-KW"/>
</dbReference>